<evidence type="ECO:0000313" key="1">
    <source>
        <dbReference type="EMBL" id="CPR15552.1"/>
    </source>
</evidence>
<organism evidence="1 2">
    <name type="scientific">Candidatus Filomicrobium marinum</name>
    <dbReference type="NCBI Taxonomy" id="1608628"/>
    <lineage>
        <taxon>Bacteria</taxon>
        <taxon>Pseudomonadati</taxon>
        <taxon>Pseudomonadota</taxon>
        <taxon>Alphaproteobacteria</taxon>
        <taxon>Hyphomicrobiales</taxon>
        <taxon>Hyphomicrobiaceae</taxon>
        <taxon>Filomicrobium</taxon>
    </lineage>
</organism>
<protein>
    <submittedName>
        <fullName evidence="1">Uncharacterized protein</fullName>
    </submittedName>
</protein>
<dbReference type="AlphaFoldDB" id="A0A0D6JAC9"/>
<dbReference type="KEGG" id="fiy:BN1229_v1_0408"/>
<gene>
    <name evidence="1" type="ORF">YBN1229_v1_0408</name>
</gene>
<name>A0A0D6JAC9_9HYPH</name>
<sequence length="55" mass="6181">MSQPKHADEPLHLISSLSLIRDNKITHQIVTARTMRPNKICGPSTRFSNLTQVPT</sequence>
<evidence type="ECO:0000313" key="2">
    <source>
        <dbReference type="Proteomes" id="UP000033187"/>
    </source>
</evidence>
<dbReference type="Proteomes" id="UP000033187">
    <property type="component" value="Chromosome 1"/>
</dbReference>
<dbReference type="EMBL" id="LN829119">
    <property type="protein sequence ID" value="CPR15552.1"/>
    <property type="molecule type" value="Genomic_DNA"/>
</dbReference>
<keyword evidence="2" id="KW-1185">Reference proteome</keyword>
<reference evidence="2" key="1">
    <citation type="submission" date="2015-02" db="EMBL/GenBank/DDBJ databases">
        <authorList>
            <person name="Chooi Y.-H."/>
        </authorList>
    </citation>
    <scope>NUCLEOTIDE SEQUENCE [LARGE SCALE GENOMIC DNA]</scope>
    <source>
        <strain evidence="2">strain Y</strain>
    </source>
</reference>
<proteinExistence type="predicted"/>
<accession>A0A0D6JAC9</accession>
<dbReference type="KEGG" id="fil:BN1229_v1_0404"/>